<keyword evidence="2" id="KW-1185">Reference proteome</keyword>
<dbReference type="EMBL" id="CAJVQA010014239">
    <property type="protein sequence ID" value="CAG8729945.1"/>
    <property type="molecule type" value="Genomic_DNA"/>
</dbReference>
<proteinExistence type="predicted"/>
<dbReference type="AlphaFoldDB" id="A0A9N9IE47"/>
<accession>A0A9N9IE47</accession>
<evidence type="ECO:0000313" key="1">
    <source>
        <dbReference type="EMBL" id="CAG8729945.1"/>
    </source>
</evidence>
<dbReference type="Proteomes" id="UP000789759">
    <property type="component" value="Unassembled WGS sequence"/>
</dbReference>
<name>A0A9N9IE47_9GLOM</name>
<evidence type="ECO:0000313" key="2">
    <source>
        <dbReference type="Proteomes" id="UP000789759"/>
    </source>
</evidence>
<reference evidence="1" key="1">
    <citation type="submission" date="2021-06" db="EMBL/GenBank/DDBJ databases">
        <authorList>
            <person name="Kallberg Y."/>
            <person name="Tangrot J."/>
            <person name="Rosling A."/>
        </authorList>
    </citation>
    <scope>NUCLEOTIDE SEQUENCE</scope>
    <source>
        <strain evidence="1">FL966</strain>
    </source>
</reference>
<feature type="non-terminal residue" evidence="1">
    <location>
        <position position="1"/>
    </location>
</feature>
<gene>
    <name evidence="1" type="ORF">CPELLU_LOCUS13431</name>
</gene>
<organism evidence="1 2">
    <name type="scientific">Cetraspora pellucida</name>
    <dbReference type="NCBI Taxonomy" id="1433469"/>
    <lineage>
        <taxon>Eukaryota</taxon>
        <taxon>Fungi</taxon>
        <taxon>Fungi incertae sedis</taxon>
        <taxon>Mucoromycota</taxon>
        <taxon>Glomeromycotina</taxon>
        <taxon>Glomeromycetes</taxon>
        <taxon>Diversisporales</taxon>
        <taxon>Gigasporaceae</taxon>
        <taxon>Cetraspora</taxon>
    </lineage>
</organism>
<comment type="caution">
    <text evidence="1">The sequence shown here is derived from an EMBL/GenBank/DDBJ whole genome shotgun (WGS) entry which is preliminary data.</text>
</comment>
<protein>
    <submittedName>
        <fullName evidence="1">12310_t:CDS:1</fullName>
    </submittedName>
</protein>
<sequence length="61" mass="7085">LAFFGKTLLYNDLQEQITSATFLADDDDNKIIEDFEIKEEIKYNSGIIEHFDVENIICLNN</sequence>